<evidence type="ECO:0000256" key="14">
    <source>
        <dbReference type="ARBA" id="ARBA00023136"/>
    </source>
</evidence>
<evidence type="ECO:0000256" key="21">
    <source>
        <dbReference type="RuleBase" id="RU000679"/>
    </source>
</evidence>
<evidence type="ECO:0000256" key="13">
    <source>
        <dbReference type="ARBA" id="ARBA00023065"/>
    </source>
</evidence>
<evidence type="ECO:0000256" key="15">
    <source>
        <dbReference type="ARBA" id="ARBA00023180"/>
    </source>
</evidence>
<dbReference type="GO" id="GO:0005272">
    <property type="term" value="F:sodium channel activity"/>
    <property type="evidence" value="ECO:0007669"/>
    <property type="project" value="UniProtKB-KW"/>
</dbReference>
<keyword evidence="8 21" id="KW-0812">Transmembrane</keyword>
<proteinExistence type="inferred from homology"/>
<evidence type="ECO:0000256" key="1">
    <source>
        <dbReference type="ARBA" id="ARBA00004115"/>
    </source>
</evidence>
<dbReference type="InterPro" id="IPR005595">
    <property type="entry name" value="TRAP_alpha"/>
</dbReference>
<dbReference type="Proteomes" id="UP000887560">
    <property type="component" value="Unplaced"/>
</dbReference>
<feature type="compositionally biased region" description="Low complexity" evidence="22">
    <location>
        <begin position="605"/>
        <end position="626"/>
    </location>
</feature>
<keyword evidence="15" id="KW-0325">Glycoprotein</keyword>
<evidence type="ECO:0000256" key="23">
    <source>
        <dbReference type="SAM" id="Phobius"/>
    </source>
</evidence>
<evidence type="ECO:0000256" key="20">
    <source>
        <dbReference type="ARBA" id="ARBA00031071"/>
    </source>
</evidence>
<dbReference type="PANTHER" id="PTHR12924">
    <property type="entry name" value="TRANSLOCON-ASSOCIATED PROTEIN, ALPHA SUBUNIT"/>
    <property type="match status" value="1"/>
</dbReference>
<evidence type="ECO:0000256" key="10">
    <source>
        <dbReference type="ARBA" id="ARBA00022824"/>
    </source>
</evidence>
<dbReference type="PANTHER" id="PTHR12924:SF0">
    <property type="entry name" value="TRANSLOCON-ASSOCIATED PROTEIN SUBUNIT ALPHA"/>
    <property type="match status" value="1"/>
</dbReference>
<evidence type="ECO:0000256" key="9">
    <source>
        <dbReference type="ARBA" id="ARBA00022729"/>
    </source>
</evidence>
<evidence type="ECO:0000256" key="17">
    <source>
        <dbReference type="ARBA" id="ARBA00023303"/>
    </source>
</evidence>
<reference evidence="25" key="1">
    <citation type="submission" date="2022-11" db="UniProtKB">
        <authorList>
            <consortium name="WormBaseParasite"/>
        </authorList>
    </citation>
    <scope>IDENTIFICATION</scope>
</reference>
<feature type="region of interest" description="Disordered" evidence="22">
    <location>
        <begin position="647"/>
        <end position="669"/>
    </location>
</feature>
<keyword evidence="10" id="KW-0256">Endoplasmic reticulum</keyword>
<evidence type="ECO:0000256" key="11">
    <source>
        <dbReference type="ARBA" id="ARBA00022989"/>
    </source>
</evidence>
<keyword evidence="9" id="KW-0732">Signal</keyword>
<dbReference type="Pfam" id="PF00858">
    <property type="entry name" value="ASC"/>
    <property type="match status" value="1"/>
</dbReference>
<evidence type="ECO:0000256" key="22">
    <source>
        <dbReference type="SAM" id="MobiDB-lite"/>
    </source>
</evidence>
<accession>A0A915PA45</accession>
<evidence type="ECO:0000256" key="7">
    <source>
        <dbReference type="ARBA" id="ARBA00022461"/>
    </source>
</evidence>
<feature type="transmembrane region" description="Helical" evidence="23">
    <location>
        <begin position="41"/>
        <end position="66"/>
    </location>
</feature>
<evidence type="ECO:0000256" key="3">
    <source>
        <dbReference type="ARBA" id="ARBA00006776"/>
    </source>
</evidence>
<keyword evidence="17 21" id="KW-0407">Ion channel</keyword>
<dbReference type="GO" id="GO:0005789">
    <property type="term" value="C:endoplasmic reticulum membrane"/>
    <property type="evidence" value="ECO:0007669"/>
    <property type="project" value="UniProtKB-SubCell"/>
</dbReference>
<dbReference type="AlphaFoldDB" id="A0A915PA45"/>
<keyword evidence="7 21" id="KW-0894">Sodium channel</keyword>
<evidence type="ECO:0000256" key="8">
    <source>
        <dbReference type="ARBA" id="ARBA00022692"/>
    </source>
</evidence>
<dbReference type="Pfam" id="PF03896">
    <property type="entry name" value="TRAP_alpha"/>
    <property type="match status" value="1"/>
</dbReference>
<organism evidence="24 25">
    <name type="scientific">Meloidogyne floridensis</name>
    <dbReference type="NCBI Taxonomy" id="298350"/>
    <lineage>
        <taxon>Eukaryota</taxon>
        <taxon>Metazoa</taxon>
        <taxon>Ecdysozoa</taxon>
        <taxon>Nematoda</taxon>
        <taxon>Chromadorea</taxon>
        <taxon>Rhabditida</taxon>
        <taxon>Tylenchina</taxon>
        <taxon>Tylenchomorpha</taxon>
        <taxon>Tylenchoidea</taxon>
        <taxon>Meloidogynidae</taxon>
        <taxon>Meloidogyninae</taxon>
        <taxon>Meloidogyne</taxon>
    </lineage>
</organism>
<evidence type="ECO:0000256" key="4">
    <source>
        <dbReference type="ARBA" id="ARBA00007193"/>
    </source>
</evidence>
<evidence type="ECO:0000256" key="6">
    <source>
        <dbReference type="ARBA" id="ARBA00022448"/>
    </source>
</evidence>
<feature type="region of interest" description="Disordered" evidence="22">
    <location>
        <begin position="410"/>
        <end position="446"/>
    </location>
</feature>
<evidence type="ECO:0000256" key="12">
    <source>
        <dbReference type="ARBA" id="ARBA00023053"/>
    </source>
</evidence>
<comment type="similarity">
    <text evidence="3">Belongs to the TRAP-alpha family.</text>
</comment>
<evidence type="ECO:0000256" key="18">
    <source>
        <dbReference type="ARBA" id="ARBA00025620"/>
    </source>
</evidence>
<keyword evidence="14 23" id="KW-0472">Membrane</keyword>
<keyword evidence="12" id="KW-0915">Sodium</keyword>
<comment type="function">
    <text evidence="18">TRAP proteins are part of a complex whose function is to bind calcium to the ER membrane and thereby regulate the retention of ER resident proteins. May be involved in the recycling of the translocation apparatus after completion of the translocation process or may function as a membrane-bound chaperone facilitating folding of translocated proteins.</text>
</comment>
<feature type="region of interest" description="Disordered" evidence="22">
    <location>
        <begin position="604"/>
        <end position="628"/>
    </location>
</feature>
<comment type="subunit">
    <text evidence="19">Heterotetramer of TRAP-alpha, TRAP-beta, TRAP-delta and TRAP-gamma. Interacts with palmitoylated calnexin (CALX), the interaction is required for efficient folding of glycosylated proteins.</text>
</comment>
<feature type="compositionally biased region" description="Basic and acidic residues" evidence="22">
    <location>
        <begin position="413"/>
        <end position="433"/>
    </location>
</feature>
<evidence type="ECO:0000256" key="2">
    <source>
        <dbReference type="ARBA" id="ARBA00004141"/>
    </source>
</evidence>
<feature type="transmembrane region" description="Helical" evidence="23">
    <location>
        <begin position="362"/>
        <end position="382"/>
    </location>
</feature>
<comment type="similarity">
    <text evidence="4 21">Belongs to the amiloride-sensitive sodium channel (TC 1.A.6) family.</text>
</comment>
<dbReference type="WBParaSite" id="scf7180000424842.g14127">
    <property type="protein sequence ID" value="scf7180000424842.g14127"/>
    <property type="gene ID" value="scf7180000424842.g14127"/>
</dbReference>
<protein>
    <recommendedName>
        <fullName evidence="5">Translocon-associated protein subunit alpha</fullName>
    </recommendedName>
    <alternativeName>
        <fullName evidence="20">Signal sequence receptor subunit alpha</fullName>
    </alternativeName>
</protein>
<evidence type="ECO:0000313" key="24">
    <source>
        <dbReference type="Proteomes" id="UP000887560"/>
    </source>
</evidence>
<keyword evidence="13 21" id="KW-0406">Ion transport</keyword>
<feature type="compositionally biased region" description="Polar residues" evidence="22">
    <location>
        <begin position="435"/>
        <end position="446"/>
    </location>
</feature>
<keyword evidence="24" id="KW-1185">Reference proteome</keyword>
<keyword evidence="11 23" id="KW-1133">Transmembrane helix</keyword>
<evidence type="ECO:0000256" key="19">
    <source>
        <dbReference type="ARBA" id="ARBA00025854"/>
    </source>
</evidence>
<evidence type="ECO:0000313" key="25">
    <source>
        <dbReference type="WBParaSite" id="scf7180000424842.g14127"/>
    </source>
</evidence>
<dbReference type="InterPro" id="IPR001873">
    <property type="entry name" value="ENaC"/>
</dbReference>
<evidence type="ECO:0000256" key="16">
    <source>
        <dbReference type="ARBA" id="ARBA00023201"/>
    </source>
</evidence>
<sequence>MLINLTLIIKRFLRNGRRHWDSFCEYTELPGFRFMTSKVTYIVRIVAITTSIFCLIGMCAQLYYLILQYLRNQIQTSSRKYKIQHMALPLVYLCHPLDRKDYPLPLLDVCRKSVFEHGSPDISNNELMQRVVPYVDNTTITKIEEENNDVEFSQVTDYEIKIYFNSSIQPDAAPNTFALSLVFLRFAGDAIKWPTIIPLVGAAHMIMERDALNILQVVEILKIIRNDLPNSELVPFNSSYEYCVWRTNSELAINGGWKCPSEFITNVFANKPEDFENITYGLSECALQRADAAQKRCHEDKEFNRFTVESAIYTRSAAEADGLDPRNSPNLRVYPSDVAMQETFHQLRSAEWKMMSEVGGTMALYLGFTLMGLLEAIVFLTVEHVRNVARQLDEEIPSFIRAENDAVEDEEIDNNKNKEEIKEKENSILKDDTENGNQESMGPSPDVQTSCILTSLKGGPNSRELIAGQIVKVLIGIANKGERDLIVKSCETSFRYPLDFSYYTQNFSTVRYERLVQPKQEATFDYAFIPSDVFIGRPLGLVVDLHYVDTDGQYFVSAVFNETVTITEDETGFNTETYFIYLILAGFVVILGLIAHHYITKFTRSSSGKSTSNKPSNNNISNVPSNYEMGTNKNDVDFEWIPRNNLDLKSAQKTTPSRNRKQPRQAAAS</sequence>
<feature type="transmembrane region" description="Helical" evidence="23">
    <location>
        <begin position="578"/>
        <end position="599"/>
    </location>
</feature>
<keyword evidence="6 21" id="KW-0813">Transport</keyword>
<name>A0A915PA45_9BILA</name>
<evidence type="ECO:0000256" key="5">
    <source>
        <dbReference type="ARBA" id="ARBA00020280"/>
    </source>
</evidence>
<comment type="subcellular location">
    <subcellularLocation>
        <location evidence="1">Endoplasmic reticulum membrane</location>
        <topology evidence="1">Single-pass type I membrane protein</topology>
    </subcellularLocation>
    <subcellularLocation>
        <location evidence="2">Membrane</location>
        <topology evidence="2">Multi-pass membrane protein</topology>
    </subcellularLocation>
</comment>
<keyword evidence="16 21" id="KW-0739">Sodium transport</keyword>